<reference evidence="3 4" key="1">
    <citation type="journal article" date="2019" name="Int. J. Syst. Evol. Microbiol.">
        <title>The Global Catalogue of Microorganisms (GCM) 10K type strain sequencing project: providing services to taxonomists for standard genome sequencing and annotation.</title>
        <authorList>
            <consortium name="The Broad Institute Genomics Platform"/>
            <consortium name="The Broad Institute Genome Sequencing Center for Infectious Disease"/>
            <person name="Wu L."/>
            <person name="Ma J."/>
        </authorList>
    </citation>
    <scope>NUCLEOTIDE SEQUENCE [LARGE SCALE GENOMIC DNA]</scope>
    <source>
        <strain evidence="3 4">CGMCC 1.16026</strain>
    </source>
</reference>
<dbReference type="AlphaFoldDB" id="A0ABD5QVL4"/>
<dbReference type="EMBL" id="JBHSKV010000021">
    <property type="protein sequence ID" value="MFC5136161.1"/>
    <property type="molecule type" value="Genomic_DNA"/>
</dbReference>
<feature type="region of interest" description="Disordered" evidence="1">
    <location>
        <begin position="1"/>
        <end position="39"/>
    </location>
</feature>
<evidence type="ECO:0000259" key="2">
    <source>
        <dbReference type="Pfam" id="PF23437"/>
    </source>
</evidence>
<proteinExistence type="predicted"/>
<feature type="domain" description="DUF7122" evidence="2">
    <location>
        <begin position="13"/>
        <end position="89"/>
    </location>
</feature>
<evidence type="ECO:0000313" key="4">
    <source>
        <dbReference type="Proteomes" id="UP001596145"/>
    </source>
</evidence>
<dbReference type="InterPro" id="IPR055546">
    <property type="entry name" value="DUF7122"/>
</dbReference>
<organism evidence="3 4">
    <name type="scientific">Halorubrum glutamatedens</name>
    <dbReference type="NCBI Taxonomy" id="2707018"/>
    <lineage>
        <taxon>Archaea</taxon>
        <taxon>Methanobacteriati</taxon>
        <taxon>Methanobacteriota</taxon>
        <taxon>Stenosarchaea group</taxon>
        <taxon>Halobacteria</taxon>
        <taxon>Halobacteriales</taxon>
        <taxon>Haloferacaceae</taxon>
        <taxon>Halorubrum</taxon>
    </lineage>
</organism>
<dbReference type="RefSeq" id="WP_122105784.1">
    <property type="nucleotide sequence ID" value="NZ_JBHSKV010000021.1"/>
</dbReference>
<gene>
    <name evidence="3" type="ORF">ACFPJA_15710</name>
</gene>
<keyword evidence="4" id="KW-1185">Reference proteome</keyword>
<evidence type="ECO:0000313" key="3">
    <source>
        <dbReference type="EMBL" id="MFC5136161.1"/>
    </source>
</evidence>
<dbReference type="Pfam" id="PF23437">
    <property type="entry name" value="DUF7122"/>
    <property type="match status" value="1"/>
</dbReference>
<sequence>MSDPDHDLEPDADHEPANDGQRFDRLPATPADREVAGRASREEVLDWWEERFGIGRDFLDGYSFWEKGAGKVWVFNGEADDPSRVEAIGMTFLRTRQEHWKPTTRAVQRFGGHATRNVVELDPERASRFAAGEDQDLPDWDGDWGYLIVAHRIAGGTAPIGVGLYLYDELRSVVPKGSRADLPVVDR</sequence>
<dbReference type="Proteomes" id="UP001596145">
    <property type="component" value="Unassembled WGS sequence"/>
</dbReference>
<comment type="caution">
    <text evidence="3">The sequence shown here is derived from an EMBL/GenBank/DDBJ whole genome shotgun (WGS) entry which is preliminary data.</text>
</comment>
<protein>
    <recommendedName>
        <fullName evidence="2">DUF7122 domain-containing protein</fullName>
    </recommendedName>
</protein>
<evidence type="ECO:0000256" key="1">
    <source>
        <dbReference type="SAM" id="MobiDB-lite"/>
    </source>
</evidence>
<name>A0ABD5QVL4_9EURY</name>
<accession>A0ABD5QVL4</accession>